<reference evidence="1" key="1">
    <citation type="submission" date="2021-02" db="EMBL/GenBank/DDBJ databases">
        <authorList>
            <person name="Nowell W R."/>
        </authorList>
    </citation>
    <scope>NUCLEOTIDE SEQUENCE</scope>
</reference>
<name>A0A815QNH1_9BILA</name>
<proteinExistence type="predicted"/>
<evidence type="ECO:0000313" key="2">
    <source>
        <dbReference type="EMBL" id="CAF4868670.1"/>
    </source>
</evidence>
<dbReference type="GO" id="GO:0003824">
    <property type="term" value="F:catalytic activity"/>
    <property type="evidence" value="ECO:0007669"/>
    <property type="project" value="InterPro"/>
</dbReference>
<comment type="caution">
    <text evidence="1">The sequence shown here is derived from an EMBL/GenBank/DDBJ whole genome shotgun (WGS) entry which is preliminary data.</text>
</comment>
<gene>
    <name evidence="2" type="ORF">GIL414_LOCUS50264</name>
    <name evidence="1" type="ORF">KQP761_LOCUS12803</name>
</gene>
<accession>A0A815QNH1</accession>
<dbReference type="EMBL" id="CAJOBJ010167113">
    <property type="protein sequence ID" value="CAF4868670.1"/>
    <property type="molecule type" value="Genomic_DNA"/>
</dbReference>
<feature type="non-terminal residue" evidence="1">
    <location>
        <position position="593"/>
    </location>
</feature>
<evidence type="ECO:0000313" key="1">
    <source>
        <dbReference type="EMBL" id="CAF1466311.1"/>
    </source>
</evidence>
<organism evidence="1 3">
    <name type="scientific">Rotaria magnacalcarata</name>
    <dbReference type="NCBI Taxonomy" id="392030"/>
    <lineage>
        <taxon>Eukaryota</taxon>
        <taxon>Metazoa</taxon>
        <taxon>Spiralia</taxon>
        <taxon>Gnathifera</taxon>
        <taxon>Rotifera</taxon>
        <taxon>Eurotatoria</taxon>
        <taxon>Bdelloidea</taxon>
        <taxon>Philodinida</taxon>
        <taxon>Philodinidae</taxon>
        <taxon>Rotaria</taxon>
    </lineage>
</organism>
<protein>
    <submittedName>
        <fullName evidence="1">Uncharacterized protein</fullName>
    </submittedName>
</protein>
<evidence type="ECO:0000313" key="3">
    <source>
        <dbReference type="Proteomes" id="UP000663834"/>
    </source>
</evidence>
<dbReference type="Proteomes" id="UP000663834">
    <property type="component" value="Unassembled WGS sequence"/>
</dbReference>
<dbReference type="AlphaFoldDB" id="A0A815QNH1"/>
<dbReference type="InterPro" id="IPR015813">
    <property type="entry name" value="Pyrv/PenolPyrv_kinase-like_dom"/>
</dbReference>
<dbReference type="EMBL" id="CAJNOW010005852">
    <property type="protein sequence ID" value="CAF1466311.1"/>
    <property type="molecule type" value="Genomic_DNA"/>
</dbReference>
<dbReference type="SUPFAM" id="SSF51621">
    <property type="entry name" value="Phosphoenolpyruvate/pyruvate domain"/>
    <property type="match status" value="1"/>
</dbReference>
<sequence length="593" mass="68757">MKIFNTRRKFVINSWLGTDFDRGRYKFYDAIYAIEDARIRAGEIILTELREHSIDFEIYRNIAVLLNKLQDRAAVIKLIINELKAEKLTDDEFFIKIEKIYTLNPTYELINNILDILKVSKHKILVSFYEFIKEYGLDLSQTRHFRLDGNLLAEKIKIDTNILRTISLAVKNNEKVAIIIANSVNIEQIEELVKQYGQSKMPRIIPLIEDYSSVQYFIDNYDKITGYLGKEKEIMVAGSDMTKSEGFFGAQYAFFKLISQIKAKDKTIKIFLGSGTTIFRTGGQLQISRLRHLVMDIFAARNLGSYNQTLQGGGVSFEGIPDRSVIDFLRNYSKTRLKSNSNMHFNSKNLEQLSKITSNARKNFFEKYESDFNNLISSEKELTNFGISVINDFGGSRDGNRTAFLDYIKKSRAIQFYTCFLNLGISPIALEIPDHYDEFKALIKKSVKTHDISTHYLLTAATIQISYSDQRYIKANDMENNIPIFTEMNNKMKILNEILNENDYNILENRNLLNIVAEEWRIDNFQKLKDNQKIQEIQSRKDTIYRLLILRTKVVKNSHLSGAIEIIKYINFAINDVKINGTNNQVEYLISYV</sequence>
<dbReference type="Proteomes" id="UP000681720">
    <property type="component" value="Unassembled WGS sequence"/>
</dbReference>